<evidence type="ECO:0000256" key="2">
    <source>
        <dbReference type="ARBA" id="ARBA00022723"/>
    </source>
</evidence>
<dbReference type="HAMAP" id="MF_00997">
    <property type="entry name" value="Protease_BepA"/>
    <property type="match status" value="1"/>
</dbReference>
<protein>
    <recommendedName>
        <fullName evidence="8">Putative beta-barrel assembly-enhancing protease</fullName>
        <ecNumber evidence="8">3.4.-.-</ecNumber>
    </recommendedName>
</protein>
<gene>
    <name evidence="10" type="ORF">C7S18_11515</name>
</gene>
<comment type="subcellular location">
    <subcellularLocation>
        <location evidence="8">Periplasm</location>
    </subcellularLocation>
</comment>
<feature type="chain" id="PRO_5015206599" description="Putative beta-barrel assembly-enhancing protease" evidence="8">
    <location>
        <begin position="21"/>
        <end position="503"/>
    </location>
</feature>
<dbReference type="InterPro" id="IPR051156">
    <property type="entry name" value="Mito/Outer_Membr_Metalloprot"/>
</dbReference>
<comment type="function">
    <text evidence="8">Functions as both a chaperone and a metalloprotease. Maintains the integrity of the outer membrane by promoting either the assembly or the elimination of outer membrane proteins, depending on their folding state.</text>
</comment>
<dbReference type="RefSeq" id="WP_106891708.1">
    <property type="nucleotide sequence ID" value="NZ_CP027860.1"/>
</dbReference>
<comment type="similarity">
    <text evidence="8">Belongs to the peptidase M48 family. BepA subfamily.</text>
</comment>
<dbReference type="GO" id="GO:0016020">
    <property type="term" value="C:membrane"/>
    <property type="evidence" value="ECO:0007669"/>
    <property type="project" value="InterPro"/>
</dbReference>
<keyword evidence="3 8" id="KW-0732">Signal</keyword>
<dbReference type="GO" id="GO:0042597">
    <property type="term" value="C:periplasmic space"/>
    <property type="evidence" value="ECO:0007669"/>
    <property type="project" value="UniProtKB-SubCell"/>
</dbReference>
<evidence type="ECO:0000256" key="6">
    <source>
        <dbReference type="ARBA" id="ARBA00022833"/>
    </source>
</evidence>
<keyword evidence="1 8" id="KW-0645">Protease</keyword>
<evidence type="ECO:0000256" key="3">
    <source>
        <dbReference type="ARBA" id="ARBA00022729"/>
    </source>
</evidence>
<evidence type="ECO:0000313" key="10">
    <source>
        <dbReference type="EMBL" id="AVP97787.1"/>
    </source>
</evidence>
<dbReference type="GO" id="GO:0051603">
    <property type="term" value="P:proteolysis involved in protein catabolic process"/>
    <property type="evidence" value="ECO:0007669"/>
    <property type="project" value="TreeGrafter"/>
</dbReference>
<evidence type="ECO:0000256" key="1">
    <source>
        <dbReference type="ARBA" id="ARBA00022670"/>
    </source>
</evidence>
<dbReference type="Gene3D" id="3.30.2010.10">
    <property type="entry name" value="Metalloproteases ('zincins'), catalytic domain"/>
    <property type="match status" value="1"/>
</dbReference>
<keyword evidence="6 8" id="KW-0862">Zinc</keyword>
<feature type="domain" description="Peptidase M48" evidence="9">
    <location>
        <begin position="65"/>
        <end position="253"/>
    </location>
</feature>
<proteinExistence type="inferred from homology"/>
<reference evidence="10 11" key="2">
    <citation type="submission" date="2018-03" db="EMBL/GenBank/DDBJ databases">
        <authorList>
            <person name="Keele B.F."/>
        </authorList>
    </citation>
    <scope>NUCLEOTIDE SEQUENCE [LARGE SCALE GENOMIC DNA]</scope>
    <source>
        <strain evidence="10 11">D13</strain>
    </source>
</reference>
<feature type="active site" evidence="8">
    <location>
        <position position="129"/>
    </location>
</feature>
<organism evidence="10 11">
    <name type="scientific">Ahniella affigens</name>
    <dbReference type="NCBI Taxonomy" id="2021234"/>
    <lineage>
        <taxon>Bacteria</taxon>
        <taxon>Pseudomonadati</taxon>
        <taxon>Pseudomonadota</taxon>
        <taxon>Gammaproteobacteria</taxon>
        <taxon>Lysobacterales</taxon>
        <taxon>Rhodanobacteraceae</taxon>
        <taxon>Ahniella</taxon>
    </lineage>
</organism>
<keyword evidence="7 8" id="KW-0482">Metalloprotease</keyword>
<dbReference type="AlphaFoldDB" id="A0A2P1PSG1"/>
<dbReference type="EC" id="3.4.-.-" evidence="8"/>
<feature type="binding site" evidence="8">
    <location>
        <position position="194"/>
    </location>
    <ligand>
        <name>Zn(2+)</name>
        <dbReference type="ChEBI" id="CHEBI:29105"/>
        <note>catalytic</note>
    </ligand>
</feature>
<dbReference type="InterPro" id="IPR011990">
    <property type="entry name" value="TPR-like_helical_dom_sf"/>
</dbReference>
<dbReference type="Gene3D" id="1.25.40.10">
    <property type="entry name" value="Tetratricopeptide repeat domain"/>
    <property type="match status" value="1"/>
</dbReference>
<evidence type="ECO:0000313" key="11">
    <source>
        <dbReference type="Proteomes" id="UP000241074"/>
    </source>
</evidence>
<dbReference type="SUPFAM" id="SSF48452">
    <property type="entry name" value="TPR-like"/>
    <property type="match status" value="1"/>
</dbReference>
<dbReference type="InterPro" id="IPR001915">
    <property type="entry name" value="Peptidase_M48"/>
</dbReference>
<dbReference type="Proteomes" id="UP000241074">
    <property type="component" value="Chromosome"/>
</dbReference>
<keyword evidence="5 8" id="KW-0378">Hydrolase</keyword>
<accession>A0A2P1PSG1</accession>
<evidence type="ECO:0000256" key="4">
    <source>
        <dbReference type="ARBA" id="ARBA00022764"/>
    </source>
</evidence>
<keyword evidence="2 8" id="KW-0479">Metal-binding</keyword>
<dbReference type="GO" id="GO:0004222">
    <property type="term" value="F:metalloendopeptidase activity"/>
    <property type="evidence" value="ECO:0007669"/>
    <property type="project" value="InterPro"/>
</dbReference>
<dbReference type="Pfam" id="PF14559">
    <property type="entry name" value="TPR_19"/>
    <property type="match status" value="1"/>
</dbReference>
<dbReference type="Pfam" id="PF01435">
    <property type="entry name" value="Peptidase_M48"/>
    <property type="match status" value="1"/>
</dbReference>
<feature type="binding site" evidence="8">
    <location>
        <position position="128"/>
    </location>
    <ligand>
        <name>Zn(2+)</name>
        <dbReference type="ChEBI" id="CHEBI:29105"/>
        <note>catalytic</note>
    </ligand>
</feature>
<evidence type="ECO:0000259" key="9">
    <source>
        <dbReference type="Pfam" id="PF01435"/>
    </source>
</evidence>
<feature type="active site" description="Proton donor" evidence="8">
    <location>
        <position position="198"/>
    </location>
</feature>
<dbReference type="KEGG" id="xba:C7S18_11515"/>
<dbReference type="PANTHER" id="PTHR22726:SF1">
    <property type="entry name" value="METALLOENDOPEPTIDASE OMA1, MITOCHONDRIAL"/>
    <property type="match status" value="1"/>
</dbReference>
<dbReference type="PANTHER" id="PTHR22726">
    <property type="entry name" value="METALLOENDOPEPTIDASE OMA1"/>
    <property type="match status" value="1"/>
</dbReference>
<evidence type="ECO:0000256" key="7">
    <source>
        <dbReference type="ARBA" id="ARBA00023049"/>
    </source>
</evidence>
<dbReference type="EMBL" id="CP027860">
    <property type="protein sequence ID" value="AVP97787.1"/>
    <property type="molecule type" value="Genomic_DNA"/>
</dbReference>
<keyword evidence="4 8" id="KW-0574">Periplasm</keyword>
<name>A0A2P1PSG1_9GAMM</name>
<feature type="binding site" evidence="8">
    <location>
        <position position="132"/>
    </location>
    <ligand>
        <name>Zn(2+)</name>
        <dbReference type="ChEBI" id="CHEBI:29105"/>
        <note>catalytic</note>
    </ligand>
</feature>
<evidence type="ECO:0000256" key="8">
    <source>
        <dbReference type="HAMAP-Rule" id="MF_00997"/>
    </source>
</evidence>
<sequence precursor="true">MKFSKPSLIALLLFLNLAHATDISLPEMGSSAAEVLTPEEEDRYGRQMFYEYRRLGYVVDDPILADYIETLGYRLVAHSERPEQNFTFFIVRSNDINAFAAPGGFVGVNAGLMYVAQREDELAAVMGHEVAHVTQRHLVRAYEKMQKSTIPIALAMLGALVATRNTSGDATEAILASGIGAMQQQQINFTRHNEFEADRIGIGILYRTGFAPVAAADFFKRLANETRANGEGPPPYLRTHPVTITRVSEAHERAEKLVTEEPVVASLYKPDDAKFNLMKHRARVLSSDAPSILVADYQRELKQSKPAQREALEYGLGLALSRAAMHAEAVSLLKKLLDRHPDHLTYLISLAQAEVAAGQHQAAAARLLPLLNDYPDSAPLKIAYAEALIASTKTDQGRLAAETLRPLINKRGWDPTLQLTFARANELAGDEDRALEAHAEVALYTGRPFDAMEQLKRLLDRPSVSYYQRARVEARIAEITPYILELERRRIHPETEQRLGLAR</sequence>
<dbReference type="OrthoDB" id="9810445at2"/>
<evidence type="ECO:0000256" key="5">
    <source>
        <dbReference type="ARBA" id="ARBA00022801"/>
    </source>
</evidence>
<comment type="cofactor">
    <cofactor evidence="8">
        <name>Zn(2+)</name>
        <dbReference type="ChEBI" id="CHEBI:29105"/>
    </cofactor>
    <text evidence="8">Binds 1 zinc ion per subunit.</text>
</comment>
<dbReference type="InterPro" id="IPR030873">
    <property type="entry name" value="Protease_BepA"/>
</dbReference>
<feature type="signal peptide" evidence="8">
    <location>
        <begin position="1"/>
        <end position="20"/>
    </location>
</feature>
<reference evidence="10 11" key="1">
    <citation type="submission" date="2018-03" db="EMBL/GenBank/DDBJ databases">
        <title>Ahniella affigens gen. nov., sp. nov., a gammaproteobacterium isolated from sandy soil near a stream.</title>
        <authorList>
            <person name="Ko Y."/>
            <person name="Kim J.-H."/>
        </authorList>
    </citation>
    <scope>NUCLEOTIDE SEQUENCE [LARGE SCALE GENOMIC DNA]</scope>
    <source>
        <strain evidence="10 11">D13</strain>
    </source>
</reference>
<keyword evidence="11" id="KW-1185">Reference proteome</keyword>
<dbReference type="GO" id="GO:0008270">
    <property type="term" value="F:zinc ion binding"/>
    <property type="evidence" value="ECO:0007669"/>
    <property type="project" value="UniProtKB-UniRule"/>
</dbReference>